<gene>
    <name evidence="1" type="ORF">K435DRAFT_803834</name>
</gene>
<dbReference type="AlphaFoldDB" id="A0A4S8LG84"/>
<dbReference type="Proteomes" id="UP000297245">
    <property type="component" value="Unassembled WGS sequence"/>
</dbReference>
<proteinExistence type="predicted"/>
<evidence type="ECO:0000313" key="1">
    <source>
        <dbReference type="EMBL" id="THU88027.1"/>
    </source>
</evidence>
<dbReference type="OrthoDB" id="3029622at2759"/>
<name>A0A4S8LG84_DENBC</name>
<keyword evidence="2" id="KW-1185">Reference proteome</keyword>
<protein>
    <submittedName>
        <fullName evidence="1">Uncharacterized protein</fullName>
    </submittedName>
</protein>
<organism evidence="1 2">
    <name type="scientific">Dendrothele bispora (strain CBS 962.96)</name>
    <dbReference type="NCBI Taxonomy" id="1314807"/>
    <lineage>
        <taxon>Eukaryota</taxon>
        <taxon>Fungi</taxon>
        <taxon>Dikarya</taxon>
        <taxon>Basidiomycota</taxon>
        <taxon>Agaricomycotina</taxon>
        <taxon>Agaricomycetes</taxon>
        <taxon>Agaricomycetidae</taxon>
        <taxon>Agaricales</taxon>
        <taxon>Agaricales incertae sedis</taxon>
        <taxon>Dendrothele</taxon>
    </lineage>
</organism>
<dbReference type="EMBL" id="ML179425">
    <property type="protein sequence ID" value="THU88027.1"/>
    <property type="molecule type" value="Genomic_DNA"/>
</dbReference>
<accession>A0A4S8LG84</accession>
<reference evidence="1 2" key="1">
    <citation type="journal article" date="2019" name="Nat. Ecol. Evol.">
        <title>Megaphylogeny resolves global patterns of mushroom evolution.</title>
        <authorList>
            <person name="Varga T."/>
            <person name="Krizsan K."/>
            <person name="Foldi C."/>
            <person name="Dima B."/>
            <person name="Sanchez-Garcia M."/>
            <person name="Sanchez-Ramirez S."/>
            <person name="Szollosi G.J."/>
            <person name="Szarkandi J.G."/>
            <person name="Papp V."/>
            <person name="Albert L."/>
            <person name="Andreopoulos W."/>
            <person name="Angelini C."/>
            <person name="Antonin V."/>
            <person name="Barry K.W."/>
            <person name="Bougher N.L."/>
            <person name="Buchanan P."/>
            <person name="Buyck B."/>
            <person name="Bense V."/>
            <person name="Catcheside P."/>
            <person name="Chovatia M."/>
            <person name="Cooper J."/>
            <person name="Damon W."/>
            <person name="Desjardin D."/>
            <person name="Finy P."/>
            <person name="Geml J."/>
            <person name="Haridas S."/>
            <person name="Hughes K."/>
            <person name="Justo A."/>
            <person name="Karasinski D."/>
            <person name="Kautmanova I."/>
            <person name="Kiss B."/>
            <person name="Kocsube S."/>
            <person name="Kotiranta H."/>
            <person name="LaButti K.M."/>
            <person name="Lechner B.E."/>
            <person name="Liimatainen K."/>
            <person name="Lipzen A."/>
            <person name="Lukacs Z."/>
            <person name="Mihaltcheva S."/>
            <person name="Morgado L.N."/>
            <person name="Niskanen T."/>
            <person name="Noordeloos M.E."/>
            <person name="Ohm R.A."/>
            <person name="Ortiz-Santana B."/>
            <person name="Ovrebo C."/>
            <person name="Racz N."/>
            <person name="Riley R."/>
            <person name="Savchenko A."/>
            <person name="Shiryaev A."/>
            <person name="Soop K."/>
            <person name="Spirin V."/>
            <person name="Szebenyi C."/>
            <person name="Tomsovsky M."/>
            <person name="Tulloss R.E."/>
            <person name="Uehling J."/>
            <person name="Grigoriev I.V."/>
            <person name="Vagvolgyi C."/>
            <person name="Papp T."/>
            <person name="Martin F.M."/>
            <person name="Miettinen O."/>
            <person name="Hibbett D.S."/>
            <person name="Nagy L.G."/>
        </authorList>
    </citation>
    <scope>NUCLEOTIDE SEQUENCE [LARGE SCALE GENOMIC DNA]</scope>
    <source>
        <strain evidence="1 2">CBS 962.96</strain>
    </source>
</reference>
<evidence type="ECO:0000313" key="2">
    <source>
        <dbReference type="Proteomes" id="UP000297245"/>
    </source>
</evidence>
<sequence>MFGARSSESLTFGSLGKPNYSSDVFKNTTNRSLSDSDISAEVAEWAVEMATTFLFYGVKIVISSTAMYLLTIIKPNQFKVLSWYLCGKIKFPHCNGIVVWRPWMLYPRSLVVKIVLVLCMIGSLDATASVYQFDFDFGNWLQGMVYAKTIPLLSSIKFASRTSTEQGNKRTVQELESQSAITLVTRGSGLEDENPHKLF</sequence>